<feature type="domain" description="Transglycosylase SLT" evidence="3">
    <location>
        <begin position="92"/>
        <end position="179"/>
    </location>
</feature>
<dbReference type="PANTHER" id="PTHR37423">
    <property type="entry name" value="SOLUBLE LYTIC MUREIN TRANSGLYCOSYLASE-RELATED"/>
    <property type="match status" value="1"/>
</dbReference>
<dbReference type="AlphaFoldDB" id="A0A6A1TLL8"/>
<name>A0A6A1TLL8_NEOGA</name>
<sequence>MSESNCLEKPTASVLALAATLVGSPGQVQVPVIDNARPRIQQATLNWHQCYQTDTRKLKGASGGTTDRVGLAAASQRAPNQQEVARIVADEAIRQEVDPNFALAIAEQESGFHQSAHSAAGAIGLMQLMPGTAAELGVDPHDICDNIRGGVKYIKQLYGKYGNRPDFIAAGYNAGPNRQSLRNGQIPNIPETRDYVKKVLAIYSRNKAKNGDRTRVKRPPSPRP</sequence>
<comment type="similarity">
    <text evidence="2">Belongs to the virb1 family.</text>
</comment>
<comment type="caution">
    <text evidence="4">The sequence shown here is derived from an EMBL/GenBank/DDBJ whole genome shotgun (WGS) entry which is preliminary data.</text>
</comment>
<proteinExistence type="inferred from homology"/>
<dbReference type="SUPFAM" id="SSF53955">
    <property type="entry name" value="Lysozyme-like"/>
    <property type="match status" value="1"/>
</dbReference>
<evidence type="ECO:0000256" key="1">
    <source>
        <dbReference type="ARBA" id="ARBA00007734"/>
    </source>
</evidence>
<dbReference type="Gene3D" id="1.10.530.10">
    <property type="match status" value="1"/>
</dbReference>
<evidence type="ECO:0000313" key="4">
    <source>
        <dbReference type="EMBL" id="KAB1083927.1"/>
    </source>
</evidence>
<comment type="similarity">
    <text evidence="1">Belongs to the transglycosylase Slt family.</text>
</comment>
<reference evidence="4 5" key="1">
    <citation type="submission" date="2019-09" db="EMBL/GenBank/DDBJ databases">
        <title>Genome sequencing of Ng87 strain.</title>
        <authorList>
            <person name="Karasev E.S."/>
            <person name="Andronov E."/>
        </authorList>
    </citation>
    <scope>NUCLEOTIDE SEQUENCE [LARGE SCALE GENOMIC DNA]</scope>
    <source>
        <strain evidence="4 5">Ng87</strain>
    </source>
</reference>
<dbReference type="Pfam" id="PF01464">
    <property type="entry name" value="SLT"/>
    <property type="match status" value="1"/>
</dbReference>
<protein>
    <submittedName>
        <fullName evidence="4">Transglycosylase SLT domain-containing protein</fullName>
    </submittedName>
</protein>
<accession>A0A6A1TLL8</accession>
<evidence type="ECO:0000313" key="5">
    <source>
        <dbReference type="Proteomes" id="UP000386575"/>
    </source>
</evidence>
<gene>
    <name evidence="4" type="ORF">F4V91_31425</name>
</gene>
<dbReference type="InterPro" id="IPR008258">
    <property type="entry name" value="Transglycosylase_SLT_dom_1"/>
</dbReference>
<evidence type="ECO:0000259" key="3">
    <source>
        <dbReference type="Pfam" id="PF01464"/>
    </source>
</evidence>
<dbReference type="Proteomes" id="UP000386575">
    <property type="component" value="Unassembled WGS sequence"/>
</dbReference>
<dbReference type="EMBL" id="VZUL01000003">
    <property type="protein sequence ID" value="KAB1083927.1"/>
    <property type="molecule type" value="Genomic_DNA"/>
</dbReference>
<dbReference type="PANTHER" id="PTHR37423:SF2">
    <property type="entry name" value="MEMBRANE-BOUND LYTIC MUREIN TRANSGLYCOSYLASE C"/>
    <property type="match status" value="1"/>
</dbReference>
<evidence type="ECO:0000256" key="2">
    <source>
        <dbReference type="ARBA" id="ARBA00009387"/>
    </source>
</evidence>
<organism evidence="4 5">
    <name type="scientific">Neorhizobium galegae</name>
    <name type="common">Rhizobium galegae</name>
    <dbReference type="NCBI Taxonomy" id="399"/>
    <lineage>
        <taxon>Bacteria</taxon>
        <taxon>Pseudomonadati</taxon>
        <taxon>Pseudomonadota</taxon>
        <taxon>Alphaproteobacteria</taxon>
        <taxon>Hyphomicrobiales</taxon>
        <taxon>Rhizobiaceae</taxon>
        <taxon>Rhizobium/Agrobacterium group</taxon>
        <taxon>Neorhizobium</taxon>
    </lineage>
</organism>
<dbReference type="InterPro" id="IPR023346">
    <property type="entry name" value="Lysozyme-like_dom_sf"/>
</dbReference>
<dbReference type="RefSeq" id="WP_151047207.1">
    <property type="nucleotide sequence ID" value="NZ_VZUL01000003.1"/>
</dbReference>